<proteinExistence type="predicted"/>
<evidence type="ECO:0000313" key="4">
    <source>
        <dbReference type="Proteomes" id="UP001583186"/>
    </source>
</evidence>
<reference evidence="3 4" key="1">
    <citation type="journal article" date="2024" name="IMA Fungus">
        <title>IMA Genome - F19 : A genome assembly and annotation guide to empower mycologists, including annotated draft genome sequences of Ceratocystis pirilliformis, Diaporthe australafricana, Fusarium ophioides, Paecilomyces lecythidis, and Sporothrix stenoceras.</title>
        <authorList>
            <person name="Aylward J."/>
            <person name="Wilson A.M."/>
            <person name="Visagie C.M."/>
            <person name="Spraker J."/>
            <person name="Barnes I."/>
            <person name="Buitendag C."/>
            <person name="Ceriani C."/>
            <person name="Del Mar Angel L."/>
            <person name="du Plessis D."/>
            <person name="Fuchs T."/>
            <person name="Gasser K."/>
            <person name="Kramer D."/>
            <person name="Li W."/>
            <person name="Munsamy K."/>
            <person name="Piso A."/>
            <person name="Price J.L."/>
            <person name="Sonnekus B."/>
            <person name="Thomas C."/>
            <person name="van der Nest A."/>
            <person name="van Dijk A."/>
            <person name="van Heerden A."/>
            <person name="van Vuuren N."/>
            <person name="Yilmaz N."/>
            <person name="Duong T.A."/>
            <person name="van der Merwe N.A."/>
            <person name="Wingfield M.J."/>
            <person name="Wingfield B.D."/>
        </authorList>
    </citation>
    <scope>NUCLEOTIDE SEQUENCE [LARGE SCALE GENOMIC DNA]</scope>
    <source>
        <strain evidence="3 4">CMW 5346</strain>
    </source>
</reference>
<keyword evidence="4" id="KW-1185">Reference proteome</keyword>
<dbReference type="PANTHER" id="PTHR30383">
    <property type="entry name" value="THIOESTERASE 1/PROTEASE 1/LYSOPHOSPHOLIPASE L1"/>
    <property type="match status" value="1"/>
</dbReference>
<feature type="domain" description="SGNH hydrolase-type esterase" evidence="2">
    <location>
        <begin position="3"/>
        <end position="191"/>
    </location>
</feature>
<dbReference type="InterPro" id="IPR051532">
    <property type="entry name" value="Ester_Hydrolysis_Enzymes"/>
</dbReference>
<comment type="caution">
    <text evidence="3">The sequence shown here is derived from an EMBL/GenBank/DDBJ whole genome shotgun (WGS) entry which is preliminary data.</text>
</comment>
<dbReference type="Pfam" id="PF13472">
    <property type="entry name" value="Lipase_GDSL_2"/>
    <property type="match status" value="1"/>
</dbReference>
<dbReference type="InterPro" id="IPR036514">
    <property type="entry name" value="SGNH_hydro_sf"/>
</dbReference>
<evidence type="ECO:0000259" key="2">
    <source>
        <dbReference type="Pfam" id="PF13472"/>
    </source>
</evidence>
<dbReference type="SUPFAM" id="SSF52266">
    <property type="entry name" value="SGNH hydrolase"/>
    <property type="match status" value="1"/>
</dbReference>
<evidence type="ECO:0000256" key="1">
    <source>
        <dbReference type="SAM" id="MobiDB-lite"/>
    </source>
</evidence>
<dbReference type="Proteomes" id="UP001583186">
    <property type="component" value="Unassembled WGS sequence"/>
</dbReference>
<dbReference type="PANTHER" id="PTHR30383:SF31">
    <property type="entry name" value="SGNH HYDROLASE-TYPE ESTERASE DOMAIN-CONTAINING PROTEIN-RELATED"/>
    <property type="match status" value="1"/>
</dbReference>
<feature type="region of interest" description="Disordered" evidence="1">
    <location>
        <begin position="39"/>
        <end position="58"/>
    </location>
</feature>
<name>A0ABR3Z683_9PEZI</name>
<accession>A0ABR3Z683</accession>
<evidence type="ECO:0000313" key="3">
    <source>
        <dbReference type="EMBL" id="KAL1896058.1"/>
    </source>
</evidence>
<dbReference type="InterPro" id="IPR013830">
    <property type="entry name" value="SGNH_hydro"/>
</dbReference>
<dbReference type="CDD" id="cd01833">
    <property type="entry name" value="XynB_like"/>
    <property type="match status" value="1"/>
</dbReference>
<protein>
    <recommendedName>
        <fullName evidence="2">SGNH hydrolase-type esterase domain-containing protein</fullName>
    </recommendedName>
</protein>
<sequence>MPLGGSITQGVGSSTGHGYRAELVKLLTDNNYDVEMMGTRSTGTGGTENTGNENDDCRHEGWRGFRIDQIDKKARRCVEQAQPDVFTVNAGSNDCLQDYELDRVGERMGRLVEYLWTASPGSTVVLSTLVVSRDPKVDTRIVSVNRAFRELVEKKYADQKRIVLADMYTPEGPSIDDLGDDGTHPQDAGYTKMAGIWCRAIDEAARKGFLR</sequence>
<dbReference type="EMBL" id="JAWCUI010000024">
    <property type="protein sequence ID" value="KAL1896058.1"/>
    <property type="molecule type" value="Genomic_DNA"/>
</dbReference>
<organism evidence="3 4">
    <name type="scientific">Sporothrix stenoceras</name>
    <dbReference type="NCBI Taxonomy" id="5173"/>
    <lineage>
        <taxon>Eukaryota</taxon>
        <taxon>Fungi</taxon>
        <taxon>Dikarya</taxon>
        <taxon>Ascomycota</taxon>
        <taxon>Pezizomycotina</taxon>
        <taxon>Sordariomycetes</taxon>
        <taxon>Sordariomycetidae</taxon>
        <taxon>Ophiostomatales</taxon>
        <taxon>Ophiostomataceae</taxon>
        <taxon>Sporothrix</taxon>
    </lineage>
</organism>
<dbReference type="Gene3D" id="3.40.50.1110">
    <property type="entry name" value="SGNH hydrolase"/>
    <property type="match status" value="1"/>
</dbReference>
<gene>
    <name evidence="3" type="ORF">Sste5346_004797</name>
</gene>